<proteinExistence type="predicted"/>
<dbReference type="RefSeq" id="WP_154669601.1">
    <property type="nucleotide sequence ID" value="NZ_JAMDMW010000144.1"/>
</dbReference>
<evidence type="ECO:0000313" key="2">
    <source>
        <dbReference type="Proteomes" id="UP001527099"/>
    </source>
</evidence>
<evidence type="ECO:0000313" key="1">
    <source>
        <dbReference type="EMBL" id="MCY9697168.1"/>
    </source>
</evidence>
<organism evidence="1 2">
    <name type="scientific">Paenibacillus alginolyticus</name>
    <dbReference type="NCBI Taxonomy" id="59839"/>
    <lineage>
        <taxon>Bacteria</taxon>
        <taxon>Bacillati</taxon>
        <taxon>Bacillota</taxon>
        <taxon>Bacilli</taxon>
        <taxon>Bacillales</taxon>
        <taxon>Paenibacillaceae</taxon>
        <taxon>Paenibacillus</taxon>
    </lineage>
</organism>
<reference evidence="1 2" key="1">
    <citation type="submission" date="2022-05" db="EMBL/GenBank/DDBJ databases">
        <title>Genome Sequencing of Bee-Associated Microbes.</title>
        <authorList>
            <person name="Dunlap C."/>
        </authorList>
    </citation>
    <scope>NUCLEOTIDE SEQUENCE [LARGE SCALE GENOMIC DNA]</scope>
    <source>
        <strain evidence="1 2">NRRL B-14421</strain>
    </source>
</reference>
<protein>
    <submittedName>
        <fullName evidence="1">Uncharacterized protein</fullName>
    </submittedName>
</protein>
<comment type="caution">
    <text evidence="1">The sequence shown here is derived from an EMBL/GenBank/DDBJ whole genome shotgun (WGS) entry which is preliminary data.</text>
</comment>
<name>A0ABT4GLT6_9BACL</name>
<sequence length="54" mass="6328">MENKETEEFLIKKLRKYIEGYVYDADLSSNECLKVIVEIVRAYPITGKENEIDS</sequence>
<dbReference type="EMBL" id="JAMDMX010000128">
    <property type="protein sequence ID" value="MCY9697168.1"/>
    <property type="molecule type" value="Genomic_DNA"/>
</dbReference>
<accession>A0ABT4GLT6</accession>
<dbReference type="Proteomes" id="UP001527099">
    <property type="component" value="Unassembled WGS sequence"/>
</dbReference>
<gene>
    <name evidence="1" type="ORF">M5X19_30540</name>
</gene>
<keyword evidence="2" id="KW-1185">Reference proteome</keyword>